<accession>A0A8D9CNW3</accession>
<protein>
    <submittedName>
        <fullName evidence="1">Uncharacterized protein</fullName>
    </submittedName>
</protein>
<reference evidence="1 2" key="1">
    <citation type="submission" date="2021-07" db="EMBL/GenBank/DDBJ databases">
        <authorList>
            <consortium name="Genoscope - CEA"/>
            <person name="William W."/>
        </authorList>
    </citation>
    <scope>NUCLEOTIDE SEQUENCE [LARGE SCALE GENOMIC DNA]</scope>
</reference>
<dbReference type="Proteomes" id="UP000694005">
    <property type="component" value="Chromosome A09"/>
</dbReference>
<proteinExistence type="predicted"/>
<gene>
    <name evidence="1" type="ORF">BRAPAZ1V2_A09P25570.2</name>
</gene>
<evidence type="ECO:0000313" key="2">
    <source>
        <dbReference type="Proteomes" id="UP000694005"/>
    </source>
</evidence>
<dbReference type="AlphaFoldDB" id="A0A8D9CNW3"/>
<dbReference type="EMBL" id="LS974625">
    <property type="protein sequence ID" value="CAG7862090.1"/>
    <property type="molecule type" value="Genomic_DNA"/>
</dbReference>
<evidence type="ECO:0000313" key="1">
    <source>
        <dbReference type="EMBL" id="CAG7862090.1"/>
    </source>
</evidence>
<name>A0A8D9CNW3_BRACM</name>
<organism evidence="1 2">
    <name type="scientific">Brassica campestris</name>
    <name type="common">Field mustard</name>
    <dbReference type="NCBI Taxonomy" id="3711"/>
    <lineage>
        <taxon>Eukaryota</taxon>
        <taxon>Viridiplantae</taxon>
        <taxon>Streptophyta</taxon>
        <taxon>Embryophyta</taxon>
        <taxon>Tracheophyta</taxon>
        <taxon>Spermatophyta</taxon>
        <taxon>Magnoliopsida</taxon>
        <taxon>eudicotyledons</taxon>
        <taxon>Gunneridae</taxon>
        <taxon>Pentapetalae</taxon>
        <taxon>rosids</taxon>
        <taxon>malvids</taxon>
        <taxon>Brassicales</taxon>
        <taxon>Brassicaceae</taxon>
        <taxon>Brassiceae</taxon>
        <taxon>Brassica</taxon>
    </lineage>
</organism>
<dbReference type="Gramene" id="A09p25570.2_BraZ1">
    <property type="protein sequence ID" value="A09p25570.2_BraZ1.CDS"/>
    <property type="gene ID" value="A09g25570.2_BraZ1"/>
</dbReference>
<sequence>MDSYVDLEYKKYRGNYFSLICSSALSSSPIDHQYLEMQSIISTNFYKGSMIFTNHNELELTPPGSLPPTSTSFLHLILFLAVLRKSYVPLSQALKSSKKE</sequence>